<gene>
    <name evidence="2" type="ORF">UY82_C0011G0008</name>
</gene>
<reference evidence="2 3" key="1">
    <citation type="journal article" date="2015" name="Nature">
        <title>rRNA introns, odd ribosomes, and small enigmatic genomes across a large radiation of phyla.</title>
        <authorList>
            <person name="Brown C.T."/>
            <person name="Hug L.A."/>
            <person name="Thomas B.C."/>
            <person name="Sharon I."/>
            <person name="Castelle C.J."/>
            <person name="Singh A."/>
            <person name="Wilkins M.J."/>
            <person name="Williams K.H."/>
            <person name="Banfield J.F."/>
        </authorList>
    </citation>
    <scope>NUCLEOTIDE SEQUENCE [LARGE SCALE GENOMIC DNA]</scope>
</reference>
<feature type="transmembrane region" description="Helical" evidence="1">
    <location>
        <begin position="7"/>
        <end position="28"/>
    </location>
</feature>
<accession>A0A0G1Y0X5</accession>
<keyword evidence="1" id="KW-0812">Transmembrane</keyword>
<evidence type="ECO:0000256" key="1">
    <source>
        <dbReference type="SAM" id="Phobius"/>
    </source>
</evidence>
<evidence type="ECO:0008006" key="4">
    <source>
        <dbReference type="Google" id="ProtNLM"/>
    </source>
</evidence>
<dbReference type="Proteomes" id="UP000033865">
    <property type="component" value="Unassembled WGS sequence"/>
</dbReference>
<proteinExistence type="predicted"/>
<protein>
    <recommendedName>
        <fullName evidence="4">DUF948 domain-containing protein</fullName>
    </recommendedName>
</protein>
<evidence type="ECO:0000313" key="3">
    <source>
        <dbReference type="Proteomes" id="UP000033865"/>
    </source>
</evidence>
<comment type="caution">
    <text evidence="2">The sequence shown here is derived from an EMBL/GenBank/DDBJ whole genome shotgun (WGS) entry which is preliminary data.</text>
</comment>
<organism evidence="2 3">
    <name type="scientific">Candidatus Uhrbacteria bacterium GW2011_GWC2_53_7</name>
    <dbReference type="NCBI Taxonomy" id="1618986"/>
    <lineage>
        <taxon>Bacteria</taxon>
        <taxon>Candidatus Uhriibacteriota</taxon>
    </lineage>
</organism>
<keyword evidence="1" id="KW-1133">Transmembrane helix</keyword>
<evidence type="ECO:0000313" key="2">
    <source>
        <dbReference type="EMBL" id="KKW36800.1"/>
    </source>
</evidence>
<keyword evidence="1" id="KW-0472">Membrane</keyword>
<name>A0A0G1Y0X5_9BACT</name>
<dbReference type="AlphaFoldDB" id="A0A0G1Y0X5"/>
<sequence length="100" mass="11133">MLEAKDILLIVLAFCALWFTAFVCWLVYQIAAILKNVNDIVADAHETLGKMERALSGIRGRFDHAVSGLMLAIDGGQKIMELLGKRRERVATKKSSSKKK</sequence>
<dbReference type="EMBL" id="LCRN01000011">
    <property type="protein sequence ID" value="KKW36800.1"/>
    <property type="molecule type" value="Genomic_DNA"/>
</dbReference>